<feature type="non-terminal residue" evidence="2">
    <location>
        <position position="1"/>
    </location>
</feature>
<protein>
    <submittedName>
        <fullName evidence="2">Uncharacterized protein</fullName>
    </submittedName>
</protein>
<keyword evidence="1" id="KW-0175">Coiled coil</keyword>
<gene>
    <name evidence="2" type="ORF">F3B51_28675</name>
</gene>
<name>A0A642C481_BACOV</name>
<dbReference type="AlphaFoldDB" id="A0A642C481"/>
<evidence type="ECO:0000313" key="2">
    <source>
        <dbReference type="EMBL" id="KAA4633261.1"/>
    </source>
</evidence>
<proteinExistence type="predicted"/>
<comment type="caution">
    <text evidence="2">The sequence shown here is derived from an EMBL/GenBank/DDBJ whole genome shotgun (WGS) entry which is preliminary data.</text>
</comment>
<evidence type="ECO:0000256" key="1">
    <source>
        <dbReference type="SAM" id="Coils"/>
    </source>
</evidence>
<accession>A0A642C481</accession>
<sequence length="383" mass="44025">YYIASDSRKYYQATNEEKLKGCETVTISVTCSDGATLGQGTTQYKCRKCGKSLNAHSKECAMKTTAESEELDLSELDALQREADNKVYSLQSQISALEKENESLIKQIANASVEDAVSLRQKYNENKAEIERLKPELATWQQKQAEIAQAKEESKNDNDVATDDYYRIPAIMQDCKTAYNITWQDNGSWNGYTFIRKGTIPNINGIITFRATLKIARKPKYFLGIKIHRAILQISWDLTTEYSDTHVVEVMTLDPGMNEKEKAKLVNDRIAEIAKEYPKCKITTEYARTAPQDDTKTNDMYHLLWSSDRLEIAREVDSRLTKIYADLVSLEKMMHYKRSIIDVLKDVLPPINDEEGRRLSLVEECHDRWMENARNKKNKEGKR</sequence>
<dbReference type="EMBL" id="VWFN01000205">
    <property type="protein sequence ID" value="KAA4633261.1"/>
    <property type="molecule type" value="Genomic_DNA"/>
</dbReference>
<feature type="coiled-coil region" evidence="1">
    <location>
        <begin position="80"/>
        <end position="133"/>
    </location>
</feature>
<organism evidence="2">
    <name type="scientific">Bacteroides ovatus</name>
    <dbReference type="NCBI Taxonomy" id="28116"/>
    <lineage>
        <taxon>Bacteria</taxon>
        <taxon>Pseudomonadati</taxon>
        <taxon>Bacteroidota</taxon>
        <taxon>Bacteroidia</taxon>
        <taxon>Bacteroidales</taxon>
        <taxon>Bacteroidaceae</taxon>
        <taxon>Bacteroides</taxon>
    </lineage>
</organism>
<reference evidence="2" key="1">
    <citation type="journal article" date="2019" name="Nat. Med.">
        <title>A library of human gut bacterial isolates paired with longitudinal multiomics data enables mechanistic microbiome research.</title>
        <authorList>
            <person name="Poyet M."/>
            <person name="Groussin M."/>
            <person name="Gibbons S.M."/>
            <person name="Avila-Pacheco J."/>
            <person name="Jiang X."/>
            <person name="Kearney S.M."/>
            <person name="Perrotta A.R."/>
            <person name="Berdy B."/>
            <person name="Zhao S."/>
            <person name="Lieberman T.D."/>
            <person name="Swanson P.K."/>
            <person name="Smith M."/>
            <person name="Roesemann S."/>
            <person name="Alexander J.E."/>
            <person name="Rich S.A."/>
            <person name="Livny J."/>
            <person name="Vlamakis H."/>
            <person name="Clish C."/>
            <person name="Bullock K."/>
            <person name="Deik A."/>
            <person name="Scott J."/>
            <person name="Pierce K.A."/>
            <person name="Xavier R.J."/>
            <person name="Alm E.J."/>
        </authorList>
    </citation>
    <scope>NUCLEOTIDE SEQUENCE</scope>
    <source>
        <strain evidence="2">BIOML-A13</strain>
    </source>
</reference>